<evidence type="ECO:0000313" key="2">
    <source>
        <dbReference type="EMBL" id="ONH30695.1"/>
    </source>
</evidence>
<dbReference type="OrthoDB" id="69313at2"/>
<name>A0A1V2IC85_9ACTN</name>
<dbReference type="AlphaFoldDB" id="A0A1V2IC85"/>
<gene>
    <name evidence="2" type="ORF">BL253_12965</name>
</gene>
<dbReference type="PANTHER" id="PTHR13696">
    <property type="entry name" value="P-LOOP CONTAINING NUCLEOSIDE TRIPHOSPHATE HYDROLASE"/>
    <property type="match status" value="1"/>
</dbReference>
<dbReference type="Gene3D" id="3.40.50.300">
    <property type="entry name" value="P-loop containing nucleotide triphosphate hydrolases"/>
    <property type="match status" value="1"/>
</dbReference>
<dbReference type="EMBL" id="MOMC01000024">
    <property type="protein sequence ID" value="ONH30695.1"/>
    <property type="molecule type" value="Genomic_DNA"/>
</dbReference>
<reference evidence="3" key="1">
    <citation type="submission" date="2016-10" db="EMBL/GenBank/DDBJ databases">
        <title>Frankia sp. NRRL B-16386 Genome sequencing.</title>
        <authorList>
            <person name="Ghodhbane-Gtari F."/>
            <person name="Swanson E."/>
            <person name="Gueddou A."/>
            <person name="Hezbri K."/>
            <person name="Ktari K."/>
            <person name="Nouioui I."/>
            <person name="Morris K."/>
            <person name="Simpson S."/>
            <person name="Abebe-Akele F."/>
            <person name="Thomas K."/>
            <person name="Gtari M."/>
            <person name="Tisa L.S."/>
        </authorList>
    </citation>
    <scope>NUCLEOTIDE SEQUENCE [LARGE SCALE GENOMIC DNA]</scope>
    <source>
        <strain evidence="3">NRRL B-16386</strain>
    </source>
</reference>
<dbReference type="InterPro" id="IPR050678">
    <property type="entry name" value="DNA_Partitioning_ATPase"/>
</dbReference>
<sequence>MITMALFNNKGGVGKTTLTFHLAHMLARQGHRVLAVDLDPQANLTAQFLDEDELATLWQEQGATGSPANAGLGSTGSSAPRHLDILGGGRRPRIAAGTGTIATAIAPIMEGVGDVALFDPVSVDDNVWLLPGDVDLSVFEDKLSAAWPNSFLGKDVAALRTTTALHRVVDHGGRAVRAEIVLIDVGPNLGAINRAALLSADTVLMPLGADLFSLRGLRNLGPTLRDWRSTWQGMVLPKVPDRIAAPRALMMPIGYVIMQPASGRDRPVRAYDRWLDRIPEVFATSVLGSPRADPFDRSFEIANLPHYQALMPLAQDARKPMFELRAGDGALAAAQTQVRKCYQEFRDLAVNVRERLRYLDPTLPRLPVSASGNRQ</sequence>
<organism evidence="2 3">
    <name type="scientific">Pseudofrankia asymbiotica</name>
    <dbReference type="NCBI Taxonomy" id="1834516"/>
    <lineage>
        <taxon>Bacteria</taxon>
        <taxon>Bacillati</taxon>
        <taxon>Actinomycetota</taxon>
        <taxon>Actinomycetes</taxon>
        <taxon>Frankiales</taxon>
        <taxon>Frankiaceae</taxon>
        <taxon>Pseudofrankia</taxon>
    </lineage>
</organism>
<dbReference type="Pfam" id="PF13614">
    <property type="entry name" value="AAA_31"/>
    <property type="match status" value="1"/>
</dbReference>
<comment type="caution">
    <text evidence="2">The sequence shown here is derived from an EMBL/GenBank/DDBJ whole genome shotgun (WGS) entry which is preliminary data.</text>
</comment>
<dbReference type="InterPro" id="IPR027417">
    <property type="entry name" value="P-loop_NTPase"/>
</dbReference>
<evidence type="ECO:0000259" key="1">
    <source>
        <dbReference type="Pfam" id="PF13614"/>
    </source>
</evidence>
<proteinExistence type="predicted"/>
<dbReference type="PANTHER" id="PTHR13696:SF99">
    <property type="entry name" value="COBYRINIC ACID AC-DIAMIDE SYNTHASE"/>
    <property type="match status" value="1"/>
</dbReference>
<keyword evidence="3" id="KW-1185">Reference proteome</keyword>
<dbReference type="InterPro" id="IPR025669">
    <property type="entry name" value="AAA_dom"/>
</dbReference>
<dbReference type="SUPFAM" id="SSF52540">
    <property type="entry name" value="P-loop containing nucleoside triphosphate hydrolases"/>
    <property type="match status" value="1"/>
</dbReference>
<dbReference type="CDD" id="cd02042">
    <property type="entry name" value="ParAB_family"/>
    <property type="match status" value="1"/>
</dbReference>
<evidence type="ECO:0000313" key="3">
    <source>
        <dbReference type="Proteomes" id="UP000188929"/>
    </source>
</evidence>
<dbReference type="STRING" id="1834516.BL253_12965"/>
<feature type="domain" description="AAA" evidence="1">
    <location>
        <begin position="3"/>
        <end position="227"/>
    </location>
</feature>
<dbReference type="RefSeq" id="WP_076816867.1">
    <property type="nucleotide sequence ID" value="NZ_MOMC01000024.1"/>
</dbReference>
<dbReference type="Proteomes" id="UP000188929">
    <property type="component" value="Unassembled WGS sequence"/>
</dbReference>
<protein>
    <submittedName>
        <fullName evidence="2">Chromosome partitioning protein</fullName>
    </submittedName>
</protein>
<accession>A0A1V2IC85</accession>